<dbReference type="RefSeq" id="WP_037522051.1">
    <property type="nucleotide sequence ID" value="NZ_JGVR01000037.1"/>
</dbReference>
<dbReference type="InterPro" id="IPR050738">
    <property type="entry name" value="Sulfatase"/>
</dbReference>
<dbReference type="EMBL" id="JGVR01000037">
    <property type="protein sequence ID" value="KEZ15795.1"/>
    <property type="molecule type" value="Genomic_DNA"/>
</dbReference>
<dbReference type="Pfam" id="PF00884">
    <property type="entry name" value="Sulfatase"/>
    <property type="match status" value="1"/>
</dbReference>
<evidence type="ECO:0000256" key="3">
    <source>
        <dbReference type="ARBA" id="ARBA00022801"/>
    </source>
</evidence>
<dbReference type="InterPro" id="IPR000917">
    <property type="entry name" value="Sulfatase_N"/>
</dbReference>
<proteinExistence type="inferred from homology"/>
<evidence type="ECO:0000313" key="7">
    <source>
        <dbReference type="EMBL" id="KEZ15795.1"/>
    </source>
</evidence>
<feature type="domain" description="Sulfatase N-terminal" evidence="6">
    <location>
        <begin position="62"/>
        <end position="473"/>
    </location>
</feature>
<gene>
    <name evidence="7" type="ORF">CP98_04342</name>
</gene>
<dbReference type="InterPro" id="IPR024607">
    <property type="entry name" value="Sulfatase_CS"/>
</dbReference>
<dbReference type="SUPFAM" id="SSF53649">
    <property type="entry name" value="Alkaline phosphatase-like"/>
    <property type="match status" value="1"/>
</dbReference>
<reference evidence="7 8" key="1">
    <citation type="submission" date="2014-03" db="EMBL/GenBank/DDBJ databases">
        <title>Genome sequence of Sphingobium yanoikuyae B1.</title>
        <authorList>
            <person name="Gan H.M."/>
            <person name="Gan H.Y."/>
            <person name="Savka M.A."/>
        </authorList>
    </citation>
    <scope>NUCLEOTIDE SEQUENCE [LARGE SCALE GENOMIC DNA]</scope>
    <source>
        <strain evidence="7 8">B1</strain>
    </source>
</reference>
<evidence type="ECO:0000256" key="4">
    <source>
        <dbReference type="ARBA" id="ARBA00022837"/>
    </source>
</evidence>
<name>A0A084ECV3_SPHYA</name>
<evidence type="ECO:0000256" key="2">
    <source>
        <dbReference type="ARBA" id="ARBA00022723"/>
    </source>
</evidence>
<comment type="caution">
    <text evidence="7">The sequence shown here is derived from an EMBL/GenBank/DDBJ whole genome shotgun (WGS) entry which is preliminary data.</text>
</comment>
<dbReference type="PROSITE" id="PS00523">
    <property type="entry name" value="SULFATASE_1"/>
    <property type="match status" value="1"/>
</dbReference>
<feature type="chain" id="PRO_5001774010" evidence="5">
    <location>
        <begin position="23"/>
        <end position="775"/>
    </location>
</feature>
<dbReference type="PANTHER" id="PTHR42693:SF43">
    <property type="entry name" value="BLL2667 PROTEIN"/>
    <property type="match status" value="1"/>
</dbReference>
<keyword evidence="5" id="KW-0732">Signal</keyword>
<dbReference type="GO" id="GO:0046872">
    <property type="term" value="F:metal ion binding"/>
    <property type="evidence" value="ECO:0007669"/>
    <property type="project" value="UniProtKB-KW"/>
</dbReference>
<dbReference type="Gene3D" id="3.40.720.10">
    <property type="entry name" value="Alkaline Phosphatase, subunit A"/>
    <property type="match status" value="1"/>
</dbReference>
<keyword evidence="3" id="KW-0378">Hydrolase</keyword>
<dbReference type="CDD" id="cd16025">
    <property type="entry name" value="PAS_like"/>
    <property type="match status" value="1"/>
</dbReference>
<evidence type="ECO:0000313" key="8">
    <source>
        <dbReference type="Proteomes" id="UP000028534"/>
    </source>
</evidence>
<dbReference type="Proteomes" id="UP000028534">
    <property type="component" value="Unassembled WGS sequence"/>
</dbReference>
<comment type="similarity">
    <text evidence="1">Belongs to the sulfatase family.</text>
</comment>
<dbReference type="PATRIC" id="fig|13690.10.peg.4468"/>
<feature type="signal peptide" evidence="5">
    <location>
        <begin position="1"/>
        <end position="22"/>
    </location>
</feature>
<evidence type="ECO:0000259" key="6">
    <source>
        <dbReference type="Pfam" id="PF00884"/>
    </source>
</evidence>
<accession>A0A084ECV3</accession>
<protein>
    <submittedName>
        <fullName evidence="7">Arylsulfatase A family protein</fullName>
    </submittedName>
</protein>
<dbReference type="GO" id="GO:0016787">
    <property type="term" value="F:hydrolase activity"/>
    <property type="evidence" value="ECO:0007669"/>
    <property type="project" value="UniProtKB-KW"/>
</dbReference>
<organism evidence="7 8">
    <name type="scientific">Sphingobium yanoikuyae</name>
    <name type="common">Sphingomonas yanoikuyae</name>
    <dbReference type="NCBI Taxonomy" id="13690"/>
    <lineage>
        <taxon>Bacteria</taxon>
        <taxon>Pseudomonadati</taxon>
        <taxon>Pseudomonadota</taxon>
        <taxon>Alphaproteobacteria</taxon>
        <taxon>Sphingomonadales</taxon>
        <taxon>Sphingomonadaceae</taxon>
        <taxon>Sphingobium</taxon>
    </lineage>
</organism>
<evidence type="ECO:0000256" key="1">
    <source>
        <dbReference type="ARBA" id="ARBA00008779"/>
    </source>
</evidence>
<sequence length="775" mass="83769">MHAFLYASAGAAALMIATASPAQTVRTTLPIPPAPFTGIIAPDVANSRPMPVQPVRAPAGAPNVLLFMSDDVGFAMSSAFGGPVPTPNFERLAAMGQRYNRFHTTGICSPSRAALLTGRNHHAAGNGYLSDLPAGFPGYMGRMGPDTATIAQMLRLNGYNSAMFGKDHNVPKSEQNEAGPFDNWPTGRGFEYYYGFIAGDNDQYSPTLFRGISRVAPEENKGDLLDKRLADEIIRYVHNQKAAAPDKPFLIYYAPGSTHAPHQAPADYIARFKGRFDQGWDRMREESYHRQLTMGILPKGTQLTARPAEIPAWDSLDPQQRAFAARTMEVAAAQLVYQDEQFGRVLDELERMGLLETTLISVILGDNGAAAEAGVEGTVNEMQTVGRHNESPQWLASNIDRMGGPMTYGTYPAGWAWAMDTPFRWTKQVASMLGGIRNGMIMAWKGHVAKPGSICAQFGHLNDIAPTVLEAAGLPVPTSVNGIAQKPIDGKSLLGSLSQCQPKAPRTQYFEIGGKAALYQDGWFASMDDGRAPWAAMPPGGANPPVTWTLYDLERDFSQSTDLSTSQPDRLKAMQATWQAEAERNQVFPLDHRFGAGRAEGMAAFIGGGRRHYEYWGKDISLPAVGQPFLVGRSFTITAQLHLDKPDASGAIMALGSHFGGWSLYLDHGRPSFVFARSTKPEEVARVAAATPLPAGSTSIRLRFVTSGFGKPAEVTLSSGETQLAQLSLPVSFLMPAGNGETLDIGQDIGVAVTDYATPHGRLEGDVRHLTIHMD</sequence>
<dbReference type="eggNOG" id="COG3119">
    <property type="taxonomic scope" value="Bacteria"/>
</dbReference>
<dbReference type="InterPro" id="IPR017850">
    <property type="entry name" value="Alkaline_phosphatase_core_sf"/>
</dbReference>
<keyword evidence="4" id="KW-0106">Calcium</keyword>
<keyword evidence="2" id="KW-0479">Metal-binding</keyword>
<dbReference type="AlphaFoldDB" id="A0A084ECV3"/>
<dbReference type="Gene3D" id="3.30.1120.10">
    <property type="match status" value="1"/>
</dbReference>
<dbReference type="STRING" id="13690.AX777_00320"/>
<dbReference type="PANTHER" id="PTHR42693">
    <property type="entry name" value="ARYLSULFATASE FAMILY MEMBER"/>
    <property type="match status" value="1"/>
</dbReference>
<evidence type="ECO:0000256" key="5">
    <source>
        <dbReference type="SAM" id="SignalP"/>
    </source>
</evidence>